<evidence type="ECO:0000256" key="1">
    <source>
        <dbReference type="SAM" id="MobiDB-lite"/>
    </source>
</evidence>
<feature type="region of interest" description="Disordered" evidence="1">
    <location>
        <begin position="251"/>
        <end position="273"/>
    </location>
</feature>
<dbReference type="GO" id="GO:0003677">
    <property type="term" value="F:DNA binding"/>
    <property type="evidence" value="ECO:0007669"/>
    <property type="project" value="InterPro"/>
</dbReference>
<dbReference type="Proteomes" id="UP000281343">
    <property type="component" value="Unassembled WGS sequence"/>
</dbReference>
<dbReference type="Pfam" id="PF04397">
    <property type="entry name" value="LytTR"/>
    <property type="match status" value="1"/>
</dbReference>
<dbReference type="EMBL" id="RCNT01000003">
    <property type="protein sequence ID" value="RMA42603.1"/>
    <property type="molecule type" value="Genomic_DNA"/>
</dbReference>
<accession>A0A3L9Y8G9</accession>
<feature type="transmembrane region" description="Helical" evidence="2">
    <location>
        <begin position="65"/>
        <end position="90"/>
    </location>
</feature>
<reference evidence="4 5" key="1">
    <citation type="submission" date="2018-10" db="EMBL/GenBank/DDBJ databases">
        <authorList>
            <person name="Jung H.S."/>
            <person name="Jeon C.O."/>
        </authorList>
    </citation>
    <scope>NUCLEOTIDE SEQUENCE [LARGE SCALE GENOMIC DNA]</scope>
    <source>
        <strain evidence="4 5">MA-7-27</strain>
    </source>
</reference>
<evidence type="ECO:0000259" key="3">
    <source>
        <dbReference type="PROSITE" id="PS50930"/>
    </source>
</evidence>
<dbReference type="SMART" id="SM00850">
    <property type="entry name" value="LytTR"/>
    <property type="match status" value="1"/>
</dbReference>
<proteinExistence type="predicted"/>
<feature type="transmembrane region" description="Helical" evidence="2">
    <location>
        <begin position="33"/>
        <end position="53"/>
    </location>
</feature>
<evidence type="ECO:0000313" key="5">
    <source>
        <dbReference type="Proteomes" id="UP000281343"/>
    </source>
</evidence>
<evidence type="ECO:0000256" key="2">
    <source>
        <dbReference type="SAM" id="Phobius"/>
    </source>
</evidence>
<dbReference type="Gene3D" id="2.40.50.1020">
    <property type="entry name" value="LytTr DNA-binding domain"/>
    <property type="match status" value="1"/>
</dbReference>
<feature type="transmembrane region" description="Helical" evidence="2">
    <location>
        <begin position="110"/>
        <end position="127"/>
    </location>
</feature>
<dbReference type="PROSITE" id="PS50930">
    <property type="entry name" value="HTH_LYTTR"/>
    <property type="match status" value="1"/>
</dbReference>
<comment type="caution">
    <text evidence="4">The sequence shown here is derived from an EMBL/GenBank/DDBJ whole genome shotgun (WGS) entry which is preliminary data.</text>
</comment>
<keyword evidence="2" id="KW-0812">Transmembrane</keyword>
<keyword evidence="2" id="KW-1133">Transmembrane helix</keyword>
<feature type="domain" description="HTH LytTR-type" evidence="3">
    <location>
        <begin position="180"/>
        <end position="269"/>
    </location>
</feature>
<protein>
    <submittedName>
        <fullName evidence="4">LytTR family transcriptional regulator</fullName>
    </submittedName>
</protein>
<keyword evidence="2" id="KW-0472">Membrane</keyword>
<evidence type="ECO:0000313" key="4">
    <source>
        <dbReference type="EMBL" id="RMA42603.1"/>
    </source>
</evidence>
<dbReference type="AlphaFoldDB" id="A0A3L9Y8G9"/>
<name>A0A3L9Y8G9_9RHOB</name>
<organism evidence="4 5">
    <name type="scientific">Rhodophyticola porphyridii</name>
    <dbReference type="NCBI Taxonomy" id="1852017"/>
    <lineage>
        <taxon>Bacteria</taxon>
        <taxon>Pseudomonadati</taxon>
        <taxon>Pseudomonadota</taxon>
        <taxon>Alphaproteobacteria</taxon>
        <taxon>Rhodobacterales</taxon>
        <taxon>Roseobacteraceae</taxon>
        <taxon>Rhodophyticola</taxon>
    </lineage>
</organism>
<gene>
    <name evidence="4" type="ORF">D9R08_07325</name>
</gene>
<sequence length="273" mass="30413">MLFAAVWVPTLTILILTFNPAVTATLSFWSGLAFWAFHVVLLLPLLMWFQTIVDGGLVSFQLPPLLHFTITAFCVSVVFAPVSIFLDVVFEPVGDLGPSPSVVSILTDEIWSIFLPTFCVWLLVNSARLQNLSVPLALQENPENTGGSEAPEEASEESRDHTETSIEQAFWAKIPRELGRDVVSLTSEQHYLHVATTRGRTFILFPLKRAMSALSGKEGVQIHRSHWVALPHVKGLVRDAETVSVLLSTGEKRPVSRRNQTEVKELLDRRDQC</sequence>
<feature type="region of interest" description="Disordered" evidence="1">
    <location>
        <begin position="140"/>
        <end position="162"/>
    </location>
</feature>
<dbReference type="InterPro" id="IPR007492">
    <property type="entry name" value="LytTR_DNA-bd_dom"/>
</dbReference>
<keyword evidence="5" id="KW-1185">Reference proteome</keyword>